<evidence type="ECO:0000313" key="2">
    <source>
        <dbReference type="EMBL" id="EAQ79336.1"/>
    </source>
</evidence>
<keyword evidence="1" id="KW-1133">Transmembrane helix</keyword>
<reference evidence="2 3" key="1">
    <citation type="submission" date="2006-02" db="EMBL/GenBank/DDBJ databases">
        <authorList>
            <person name="Amann R."/>
            <person name="Ferriera S."/>
            <person name="Johnson J."/>
            <person name="Kravitz S."/>
            <person name="Halpern A."/>
            <person name="Remington K."/>
            <person name="Beeson K."/>
            <person name="Tran B."/>
            <person name="Rogers Y.-H."/>
            <person name="Friedman R."/>
            <person name="Venter J.C."/>
        </authorList>
    </citation>
    <scope>NUCLEOTIDE SEQUENCE [LARGE SCALE GENOMIC DNA]</scope>
    <source>
        <strain evidence="2 3">DSM 3645</strain>
    </source>
</reference>
<feature type="transmembrane region" description="Helical" evidence="1">
    <location>
        <begin position="12"/>
        <end position="35"/>
    </location>
</feature>
<name>A3ZVJ0_9BACT</name>
<dbReference type="HOGENOM" id="CLU_2300283_0_0_0"/>
<accession>A3ZVJ0</accession>
<keyword evidence="1" id="KW-0812">Transmembrane</keyword>
<evidence type="ECO:0000256" key="1">
    <source>
        <dbReference type="SAM" id="Phobius"/>
    </source>
</evidence>
<dbReference type="Proteomes" id="UP000004358">
    <property type="component" value="Unassembled WGS sequence"/>
</dbReference>
<protein>
    <submittedName>
        <fullName evidence="2">Uncharacterized protein</fullName>
    </submittedName>
</protein>
<proteinExistence type="predicted"/>
<keyword evidence="1" id="KW-0472">Membrane</keyword>
<dbReference type="EMBL" id="AANZ01000014">
    <property type="protein sequence ID" value="EAQ79336.1"/>
    <property type="molecule type" value="Genomic_DNA"/>
</dbReference>
<comment type="caution">
    <text evidence="2">The sequence shown here is derived from an EMBL/GenBank/DDBJ whole genome shotgun (WGS) entry which is preliminary data.</text>
</comment>
<dbReference type="AlphaFoldDB" id="A3ZVJ0"/>
<evidence type="ECO:0000313" key="3">
    <source>
        <dbReference type="Proteomes" id="UP000004358"/>
    </source>
</evidence>
<organism evidence="2 3">
    <name type="scientific">Blastopirellula marina DSM 3645</name>
    <dbReference type="NCBI Taxonomy" id="314230"/>
    <lineage>
        <taxon>Bacteria</taxon>
        <taxon>Pseudomonadati</taxon>
        <taxon>Planctomycetota</taxon>
        <taxon>Planctomycetia</taxon>
        <taxon>Pirellulales</taxon>
        <taxon>Pirellulaceae</taxon>
        <taxon>Blastopirellula</taxon>
    </lineage>
</organism>
<sequence length="100" mass="11407">MGALHPRRHGWLSPPCLFLPSIVVQLVHGYCLIILSRKNEHLVNFRLDFIDRFRGQHAVADEPGQIFSRRPKIFFPIAHSALLRGGGSIPFRKQIARSRA</sequence>
<gene>
    <name evidence="2" type="ORF">DSM3645_02633</name>
</gene>
<dbReference type="STRING" id="314230.DSM3645_02633"/>